<name>A0AAP0IZ10_9MAGN</name>
<comment type="caution">
    <text evidence="3">The sequence shown here is derived from an EMBL/GenBank/DDBJ whole genome shotgun (WGS) entry which is preliminary data.</text>
</comment>
<evidence type="ECO:0000313" key="4">
    <source>
        <dbReference type="Proteomes" id="UP001417504"/>
    </source>
</evidence>
<keyword evidence="4" id="KW-1185">Reference proteome</keyword>
<keyword evidence="2" id="KW-1133">Transmembrane helix</keyword>
<feature type="region of interest" description="Disordered" evidence="1">
    <location>
        <begin position="120"/>
        <end position="153"/>
    </location>
</feature>
<accession>A0AAP0IZ10</accession>
<dbReference type="PANTHER" id="PTHR48436:SF1">
    <property type="entry name" value="2, PUTATIVE-RELATED"/>
    <property type="match status" value="1"/>
</dbReference>
<feature type="transmembrane region" description="Helical" evidence="2">
    <location>
        <begin position="194"/>
        <end position="213"/>
    </location>
</feature>
<dbReference type="AlphaFoldDB" id="A0AAP0IZ10"/>
<feature type="compositionally biased region" description="Acidic residues" evidence="1">
    <location>
        <begin position="130"/>
        <end position="144"/>
    </location>
</feature>
<evidence type="ECO:0000256" key="2">
    <source>
        <dbReference type="SAM" id="Phobius"/>
    </source>
</evidence>
<evidence type="ECO:0000313" key="3">
    <source>
        <dbReference type="EMBL" id="KAK9123483.1"/>
    </source>
</evidence>
<dbReference type="PANTHER" id="PTHR48436">
    <property type="entry name" value="2, PUTATIVE-RELATED"/>
    <property type="match status" value="1"/>
</dbReference>
<protein>
    <submittedName>
        <fullName evidence="3">Uncharacterized protein</fullName>
    </submittedName>
</protein>
<dbReference type="EMBL" id="JBBNAE010000005">
    <property type="protein sequence ID" value="KAK9123483.1"/>
    <property type="molecule type" value="Genomic_DNA"/>
</dbReference>
<sequence length="320" mass="36106">MADNLNDGEDVQLVDGEDVQLVDEEEEVEESALFHSYPVYYVQSPSNTSHAYSDSKTFNQHDSSFPSPIPHTANDPANATQDVSRFVLLSYSSSRASTNSFHHHFKNAASYELQVHGGAAGNDCKRGDQDDHDEVDDNDEDYEVVDSNNDRGSNGGRKYVNDIALVRPGSKRRGCWRFFSFSTSSSSCWIAIQLFWRLMVSVGAALLVFYLATKPPPPKMFVKNAAAETEKIGFHRVHRALCTGCMLLQVQFFRSPAPLCQGSNNILQAEQHLTLHNHQFKHAYSSTSPSKNRRPKWQGSPICAWRRCRWVWSFVQDSHL</sequence>
<keyword evidence="2" id="KW-0812">Transmembrane</keyword>
<dbReference type="InterPro" id="IPR055276">
    <property type="entry name" value="NHL41-like"/>
</dbReference>
<dbReference type="Proteomes" id="UP001417504">
    <property type="component" value="Unassembled WGS sequence"/>
</dbReference>
<evidence type="ECO:0000256" key="1">
    <source>
        <dbReference type="SAM" id="MobiDB-lite"/>
    </source>
</evidence>
<reference evidence="3 4" key="1">
    <citation type="submission" date="2024-01" db="EMBL/GenBank/DDBJ databases">
        <title>Genome assemblies of Stephania.</title>
        <authorList>
            <person name="Yang L."/>
        </authorList>
    </citation>
    <scope>NUCLEOTIDE SEQUENCE [LARGE SCALE GENOMIC DNA]</scope>
    <source>
        <strain evidence="3">QJT</strain>
        <tissue evidence="3">Leaf</tissue>
    </source>
</reference>
<proteinExistence type="predicted"/>
<organism evidence="3 4">
    <name type="scientific">Stephania japonica</name>
    <dbReference type="NCBI Taxonomy" id="461633"/>
    <lineage>
        <taxon>Eukaryota</taxon>
        <taxon>Viridiplantae</taxon>
        <taxon>Streptophyta</taxon>
        <taxon>Embryophyta</taxon>
        <taxon>Tracheophyta</taxon>
        <taxon>Spermatophyta</taxon>
        <taxon>Magnoliopsida</taxon>
        <taxon>Ranunculales</taxon>
        <taxon>Menispermaceae</taxon>
        <taxon>Menispermoideae</taxon>
        <taxon>Cissampelideae</taxon>
        <taxon>Stephania</taxon>
    </lineage>
</organism>
<keyword evidence="2" id="KW-0472">Membrane</keyword>
<gene>
    <name evidence="3" type="ORF">Sjap_013085</name>
</gene>